<keyword evidence="3" id="KW-1185">Reference proteome</keyword>
<sequence>MGVILLSLWQTREAVLGEDTRDAGVAGRSSSKNDGMGLVLPPCAAAVAGTGVWLWCVERGLRGLRALSCNARGKWGGCALHGSRGARRDRAACTARSPRGEARRLRLETASACERQRLERLGWERRDAAEGTVGPCQSTHWLRRG</sequence>
<organism evidence="2 3">
    <name type="scientific">Oryza meyeriana var. granulata</name>
    <dbReference type="NCBI Taxonomy" id="110450"/>
    <lineage>
        <taxon>Eukaryota</taxon>
        <taxon>Viridiplantae</taxon>
        <taxon>Streptophyta</taxon>
        <taxon>Embryophyta</taxon>
        <taxon>Tracheophyta</taxon>
        <taxon>Spermatophyta</taxon>
        <taxon>Magnoliopsida</taxon>
        <taxon>Liliopsida</taxon>
        <taxon>Poales</taxon>
        <taxon>Poaceae</taxon>
        <taxon>BOP clade</taxon>
        <taxon>Oryzoideae</taxon>
        <taxon>Oryzeae</taxon>
        <taxon>Oryzinae</taxon>
        <taxon>Oryza</taxon>
        <taxon>Oryza meyeriana</taxon>
    </lineage>
</organism>
<keyword evidence="1" id="KW-1133">Transmembrane helix</keyword>
<accession>A0A6G1DVJ8</accession>
<evidence type="ECO:0000313" key="3">
    <source>
        <dbReference type="Proteomes" id="UP000479710"/>
    </source>
</evidence>
<feature type="transmembrane region" description="Helical" evidence="1">
    <location>
        <begin position="38"/>
        <end position="57"/>
    </location>
</feature>
<keyword evidence="1" id="KW-0812">Transmembrane</keyword>
<comment type="caution">
    <text evidence="2">The sequence shown here is derived from an EMBL/GenBank/DDBJ whole genome shotgun (WGS) entry which is preliminary data.</text>
</comment>
<keyword evidence="1" id="KW-0472">Membrane</keyword>
<reference evidence="2 3" key="1">
    <citation type="submission" date="2019-11" db="EMBL/GenBank/DDBJ databases">
        <title>Whole genome sequence of Oryza granulata.</title>
        <authorList>
            <person name="Li W."/>
        </authorList>
    </citation>
    <scope>NUCLEOTIDE SEQUENCE [LARGE SCALE GENOMIC DNA]</scope>
    <source>
        <strain evidence="3">cv. Menghai</strain>
        <tissue evidence="2">Leaf</tissue>
    </source>
</reference>
<protein>
    <submittedName>
        <fullName evidence="2">Uncharacterized protein</fullName>
    </submittedName>
</protein>
<gene>
    <name evidence="2" type="ORF">E2562_007929</name>
</gene>
<evidence type="ECO:0000313" key="2">
    <source>
        <dbReference type="EMBL" id="KAF0916648.1"/>
    </source>
</evidence>
<evidence type="ECO:0000256" key="1">
    <source>
        <dbReference type="SAM" id="Phobius"/>
    </source>
</evidence>
<proteinExistence type="predicted"/>
<name>A0A6G1DVJ8_9ORYZ</name>
<dbReference type="EMBL" id="SPHZ02000005">
    <property type="protein sequence ID" value="KAF0916648.1"/>
    <property type="molecule type" value="Genomic_DNA"/>
</dbReference>
<dbReference type="AlphaFoldDB" id="A0A6G1DVJ8"/>
<dbReference type="Proteomes" id="UP000479710">
    <property type="component" value="Unassembled WGS sequence"/>
</dbReference>